<dbReference type="SUPFAM" id="SSF52833">
    <property type="entry name" value="Thioredoxin-like"/>
    <property type="match status" value="1"/>
</dbReference>
<dbReference type="EMBL" id="JAFHKK010000005">
    <property type="protein sequence ID" value="MBN2963912.1"/>
    <property type="molecule type" value="Genomic_DNA"/>
</dbReference>
<evidence type="ECO:0000313" key="2">
    <source>
        <dbReference type="Proteomes" id="UP000703590"/>
    </source>
</evidence>
<evidence type="ECO:0000313" key="1">
    <source>
        <dbReference type="EMBL" id="MBN2963912.1"/>
    </source>
</evidence>
<dbReference type="Gene3D" id="3.40.30.10">
    <property type="entry name" value="Glutaredoxin"/>
    <property type="match status" value="1"/>
</dbReference>
<dbReference type="RefSeq" id="WP_205458454.1">
    <property type="nucleotide sequence ID" value="NZ_JAFHKK010000005.1"/>
</dbReference>
<reference evidence="1" key="1">
    <citation type="submission" date="2021-02" db="EMBL/GenBank/DDBJ databases">
        <title>Sulfurospirillum tamanensis sp. nov.</title>
        <authorList>
            <person name="Frolova A."/>
            <person name="Merkel A."/>
            <person name="Slobodkin A."/>
        </authorList>
    </citation>
    <scope>NUCLEOTIDE SEQUENCE</scope>
    <source>
        <strain evidence="1">T05b</strain>
    </source>
</reference>
<sequence length="201" mass="22732">MNWKTILVGTLLALGLSGCMTDKPEDGPAPRLKPYTAGEKIVLQNVHGGAKTLVRTEKGFVVEGEEEKVVMVDIFGTFCQPCKEEAPHLTDLQLRRNGEFVIIALTHLEEVSDDYVRENFSGQYNAYYFISNGKDNARIAQSVTDDIEYRSALQVPFKVMLKGGEYQHITDVWEKKPENLYYIGKIDTAVIEEDLNKILER</sequence>
<comment type="caution">
    <text evidence="1">The sequence shown here is derived from an EMBL/GenBank/DDBJ whole genome shotgun (WGS) entry which is preliminary data.</text>
</comment>
<protein>
    <submittedName>
        <fullName evidence="1">TlpA family protein disulfide reductase</fullName>
    </submittedName>
</protein>
<dbReference type="PROSITE" id="PS51257">
    <property type="entry name" value="PROKAR_LIPOPROTEIN"/>
    <property type="match status" value="1"/>
</dbReference>
<reference evidence="1" key="2">
    <citation type="submission" date="2021-02" db="EMBL/GenBank/DDBJ databases">
        <authorList>
            <person name="Merkel A.Y."/>
        </authorList>
    </citation>
    <scope>NUCLEOTIDE SEQUENCE</scope>
    <source>
        <strain evidence="1">T05b</strain>
    </source>
</reference>
<gene>
    <name evidence="1" type="ORF">JWV37_03880</name>
</gene>
<organism evidence="1 2">
    <name type="scientific">Sulfurospirillum tamanense</name>
    <dbReference type="NCBI Taxonomy" id="2813362"/>
    <lineage>
        <taxon>Bacteria</taxon>
        <taxon>Pseudomonadati</taxon>
        <taxon>Campylobacterota</taxon>
        <taxon>Epsilonproteobacteria</taxon>
        <taxon>Campylobacterales</taxon>
        <taxon>Sulfurospirillaceae</taxon>
        <taxon>Sulfurospirillum</taxon>
    </lineage>
</organism>
<accession>A0ABS2WQF6</accession>
<dbReference type="InterPro" id="IPR036249">
    <property type="entry name" value="Thioredoxin-like_sf"/>
</dbReference>
<dbReference type="Proteomes" id="UP000703590">
    <property type="component" value="Unassembled WGS sequence"/>
</dbReference>
<keyword evidence="2" id="KW-1185">Reference proteome</keyword>
<name>A0ABS2WQF6_9BACT</name>
<proteinExistence type="predicted"/>